<dbReference type="OrthoDB" id="1113652at2"/>
<name>A0A1A7R0Z5_9FLAO</name>
<keyword evidence="2" id="KW-1185">Reference proteome</keyword>
<comment type="caution">
    <text evidence="1">The sequence shown here is derived from an EMBL/GenBank/DDBJ whole genome shotgun (WGS) entry which is preliminary data.</text>
</comment>
<dbReference type="STRING" id="49280.A9996_11285"/>
<protein>
    <submittedName>
        <fullName evidence="1">Substrate import-associated zinc metallohydrolase lipoprotein</fullName>
    </submittedName>
</protein>
<gene>
    <name evidence="1" type="ORF">LX77_02458</name>
</gene>
<dbReference type="PROSITE" id="PS51257">
    <property type="entry name" value="PROKAR_LIPOPROTEIN"/>
    <property type="match status" value="1"/>
</dbReference>
<dbReference type="AlphaFoldDB" id="A0A1A7R0Z5"/>
<dbReference type="GO" id="GO:0016787">
    <property type="term" value="F:hydrolase activity"/>
    <property type="evidence" value="ECO:0007669"/>
    <property type="project" value="UniProtKB-KW"/>
</dbReference>
<dbReference type="Gene3D" id="3.40.390.70">
    <property type="match status" value="1"/>
</dbReference>
<reference evidence="1 2" key="1">
    <citation type="submission" date="2018-06" db="EMBL/GenBank/DDBJ databases">
        <title>Genomic Encyclopedia of Archaeal and Bacterial Type Strains, Phase II (KMG-II): from individual species to whole genera.</title>
        <authorList>
            <person name="Goeker M."/>
        </authorList>
    </citation>
    <scope>NUCLEOTIDE SEQUENCE [LARGE SCALE GENOMIC DNA]</scope>
    <source>
        <strain evidence="1 2">DSM 12408</strain>
    </source>
</reference>
<keyword evidence="1" id="KW-0378">Hydrolase</keyword>
<dbReference type="RefSeq" id="WP_066434811.1">
    <property type="nucleotide sequence ID" value="NZ_LZRN01000022.1"/>
</dbReference>
<evidence type="ECO:0000313" key="2">
    <source>
        <dbReference type="Proteomes" id="UP000248987"/>
    </source>
</evidence>
<dbReference type="Proteomes" id="UP000248987">
    <property type="component" value="Unassembled WGS sequence"/>
</dbReference>
<dbReference type="NCBIfam" id="TIGR04549">
    <property type="entry name" value="LP_HExxH_w_tonB"/>
    <property type="match status" value="1"/>
</dbReference>
<accession>A0A1A7R0Z5</accession>
<organism evidence="1 2">
    <name type="scientific">Gelidibacter algens</name>
    <dbReference type="NCBI Taxonomy" id="49280"/>
    <lineage>
        <taxon>Bacteria</taxon>
        <taxon>Pseudomonadati</taxon>
        <taxon>Bacteroidota</taxon>
        <taxon>Flavobacteriia</taxon>
        <taxon>Flavobacteriales</taxon>
        <taxon>Flavobacteriaceae</taxon>
        <taxon>Gelidibacter</taxon>
    </lineage>
</organism>
<sequence length="300" mass="33897">MKDNFLNRTFVIAIILAVFTTSCSNVDDSVGPSQIDTTPPILNELDLYLRNSFVIPYNIDIQYKWDINDTSVNRFLHPPFQSNVKPMATLLQDVWIAPYTAVGGVNFIKNIAPREFILSGGFNYNPNSPTITLGIAEAGARITLFNLDELDYSSIVYDEDTNNDFEVQLSIVGPISTVHHEYGHILNQNVPFDPAFEKITPGDYTAQWFNRSNEQARELGFITAYASNQPGEDFVEMIAQMLVRTRADYDALVNSISSQQAKDAIRLKEQFVVDYYQDNFDIDFYALQELTSQALIDAVN</sequence>
<dbReference type="Pfam" id="PF15890">
    <property type="entry name" value="Peptidase_Mx1"/>
    <property type="match status" value="1"/>
</dbReference>
<proteinExistence type="predicted"/>
<evidence type="ECO:0000313" key="1">
    <source>
        <dbReference type="EMBL" id="RAJ22512.1"/>
    </source>
</evidence>
<dbReference type="InterPro" id="IPR030890">
    <property type="entry name" value="LP_HExxH_w_TonB"/>
</dbReference>
<keyword evidence="1" id="KW-0449">Lipoprotein</keyword>
<dbReference type="EMBL" id="QLLQ01000009">
    <property type="protein sequence ID" value="RAJ22512.1"/>
    <property type="molecule type" value="Genomic_DNA"/>
</dbReference>